<evidence type="ECO:0000256" key="6">
    <source>
        <dbReference type="ARBA" id="ARBA00022691"/>
    </source>
</evidence>
<feature type="domain" description="Protein arginine N-methyltransferase" evidence="16">
    <location>
        <begin position="401"/>
        <end position="575"/>
    </location>
</feature>
<dbReference type="InterPro" id="IPR036236">
    <property type="entry name" value="Znf_C2H2_sf"/>
</dbReference>
<dbReference type="Pfam" id="PF22528">
    <property type="entry name" value="PRMT_C"/>
    <property type="match status" value="1"/>
</dbReference>
<dbReference type="PROSITE" id="PS51678">
    <property type="entry name" value="SAM_MT_PRMT"/>
    <property type="match status" value="1"/>
</dbReference>
<evidence type="ECO:0000256" key="4">
    <source>
        <dbReference type="ARBA" id="ARBA00022603"/>
    </source>
</evidence>
<comment type="subcellular location">
    <subcellularLocation>
        <location evidence="1">Cytoplasm</location>
        <location evidence="1">Cytosol</location>
    </subcellularLocation>
</comment>
<keyword evidence="9" id="KW-0862">Zinc</keyword>
<dbReference type="Gene3D" id="3.40.50.150">
    <property type="entry name" value="Vaccinia Virus protein VP39"/>
    <property type="match status" value="1"/>
</dbReference>
<dbReference type="PANTHER" id="PTHR11006">
    <property type="entry name" value="PROTEIN ARGININE N-METHYLTRANSFERASE"/>
    <property type="match status" value="1"/>
</dbReference>
<evidence type="ECO:0000256" key="13">
    <source>
        <dbReference type="SAM" id="MobiDB-lite"/>
    </source>
</evidence>
<feature type="region of interest" description="Disordered" evidence="13">
    <location>
        <begin position="134"/>
        <end position="155"/>
    </location>
</feature>
<keyword evidence="3" id="KW-0963">Cytoplasm</keyword>
<evidence type="ECO:0000256" key="10">
    <source>
        <dbReference type="ARBA" id="ARBA00047384"/>
    </source>
</evidence>
<dbReference type="Pfam" id="PF13649">
    <property type="entry name" value="Methyltransf_25"/>
    <property type="match status" value="1"/>
</dbReference>
<evidence type="ECO:0000256" key="1">
    <source>
        <dbReference type="ARBA" id="ARBA00004514"/>
    </source>
</evidence>
<keyword evidence="5 12" id="KW-0808">Transferase</keyword>
<dbReference type="InterPro" id="IPR041698">
    <property type="entry name" value="Methyltransf_25"/>
</dbReference>
<evidence type="ECO:0000313" key="17">
    <source>
        <dbReference type="EMBL" id="CAL5225398.1"/>
    </source>
</evidence>
<feature type="compositionally biased region" description="Acidic residues" evidence="13">
    <location>
        <begin position="12"/>
        <end position="24"/>
    </location>
</feature>
<evidence type="ECO:0000256" key="2">
    <source>
        <dbReference type="ARBA" id="ARBA00011925"/>
    </source>
</evidence>
<reference evidence="17 18" key="1">
    <citation type="submission" date="2024-06" db="EMBL/GenBank/DDBJ databases">
        <authorList>
            <person name="Kraege A."/>
            <person name="Thomma B."/>
        </authorList>
    </citation>
    <scope>NUCLEOTIDE SEQUENCE [LARGE SCALE GENOMIC DNA]</scope>
</reference>
<dbReference type="PANTHER" id="PTHR11006:SF89">
    <property type="entry name" value="PROTEIN ARGININE N-METHYLTRANSFERASE 3-RELATED"/>
    <property type="match status" value="1"/>
</dbReference>
<keyword evidence="4 12" id="KW-0489">Methyltransferase</keyword>
<feature type="region of interest" description="Disordered" evidence="13">
    <location>
        <begin position="1"/>
        <end position="24"/>
    </location>
</feature>
<dbReference type="InterPro" id="IPR049482">
    <property type="entry name" value="ANM3-like_C2H2_Zf"/>
</dbReference>
<dbReference type="CDD" id="cd02440">
    <property type="entry name" value="AdoMet_MTases"/>
    <property type="match status" value="1"/>
</dbReference>
<protein>
    <recommendedName>
        <fullName evidence="2">type I protein arginine methyltransferase</fullName>
        <ecNumber evidence="2">2.1.1.319</ecNumber>
    </recommendedName>
</protein>
<dbReference type="Pfam" id="PF21137">
    <property type="entry name" value="ANM3_C2H2_Zf"/>
    <property type="match status" value="1"/>
</dbReference>
<evidence type="ECO:0000256" key="9">
    <source>
        <dbReference type="ARBA" id="ARBA00022833"/>
    </source>
</evidence>
<evidence type="ECO:0000259" key="16">
    <source>
        <dbReference type="Pfam" id="PF22528"/>
    </source>
</evidence>
<evidence type="ECO:0000256" key="12">
    <source>
        <dbReference type="PROSITE-ProRule" id="PRU01015"/>
    </source>
</evidence>
<organism evidence="17 18">
    <name type="scientific">Coccomyxa viridis</name>
    <dbReference type="NCBI Taxonomy" id="1274662"/>
    <lineage>
        <taxon>Eukaryota</taxon>
        <taxon>Viridiplantae</taxon>
        <taxon>Chlorophyta</taxon>
        <taxon>core chlorophytes</taxon>
        <taxon>Trebouxiophyceae</taxon>
        <taxon>Trebouxiophyceae incertae sedis</taxon>
        <taxon>Coccomyxaceae</taxon>
        <taxon>Coccomyxa</taxon>
    </lineage>
</organism>
<sequence length="600" mass="65144">MSEDQLGVMPMCDDENSEGSWESDADDEVEAGEKTQCLFSGDVFPSSAAALEHDKTHFGFDLGKYISQVGMDEYEVIRCINYIRTSVSQSRDPRSELAGAVSTPEKPWRDDKYLIPVLPDDAMLFHEFGSSVDLPQASSSRERETPAASQGTQEAHRLRQELAQMRHENAELRAALQDACLASLPPEAAQYVQDSMGSGMAGLDVNDNTNGQSVGAPGAPSGPPAKQLPLSIRVPPGQSRRQRSEKVEKADEAYFDSYGYFDIHRTMLGDKVRTEAYQRALEGNPSLMRGARVLDVGCGTGILSMFAARGGASQIAAVEGSERMAEAAQSIIEENQLSSSQGGPISVVSGRVEELQALPMQQVDVIVSEWMGYGLFFECMLDSVLHVRDRFLKPGGAVLPDRATMYIAGAGPGALDLEFWRDVYGFSYRPVQAQLLRDGLKTAHVTPVSADDIVTAACELQSFDLTSMTPQDAEFNAHFTLQAPASATGAAPQEVHAIVLWFDTEFSPRFCKEQSVVLTTSPHAPQTHWYQTVLQLRQPLAAQHSAGAQQPGQAILQGRISCARGGEHRCLDISLECVGLDSKGQSIGEPQTQLYSIAMS</sequence>
<dbReference type="Proteomes" id="UP001497392">
    <property type="component" value="Unassembled WGS sequence"/>
</dbReference>
<evidence type="ECO:0000256" key="7">
    <source>
        <dbReference type="ARBA" id="ARBA00022723"/>
    </source>
</evidence>
<dbReference type="InterPro" id="IPR025799">
    <property type="entry name" value="Arg_MeTrfase"/>
</dbReference>
<keyword evidence="8" id="KW-0863">Zinc-finger</keyword>
<name>A0ABP1FZT2_9CHLO</name>
<comment type="catalytic activity">
    <reaction evidence="11">
        <text>L-arginyl-[protein] + S-adenosyl-L-methionine = N(omega)-methyl-L-arginyl-[protein] + S-adenosyl-L-homocysteine + H(+)</text>
        <dbReference type="Rhea" id="RHEA:48100"/>
        <dbReference type="Rhea" id="RHEA-COMP:10532"/>
        <dbReference type="Rhea" id="RHEA-COMP:11990"/>
        <dbReference type="ChEBI" id="CHEBI:15378"/>
        <dbReference type="ChEBI" id="CHEBI:29965"/>
        <dbReference type="ChEBI" id="CHEBI:57856"/>
        <dbReference type="ChEBI" id="CHEBI:59789"/>
        <dbReference type="ChEBI" id="CHEBI:65280"/>
    </reaction>
    <physiologicalReaction direction="left-to-right" evidence="11">
        <dbReference type="Rhea" id="RHEA:48101"/>
    </physiologicalReaction>
</comment>
<evidence type="ECO:0000256" key="3">
    <source>
        <dbReference type="ARBA" id="ARBA00022490"/>
    </source>
</evidence>
<dbReference type="Gene3D" id="2.70.160.11">
    <property type="entry name" value="Hnrnp arginine n-methyltransferase1"/>
    <property type="match status" value="1"/>
</dbReference>
<comment type="caution">
    <text evidence="17">The sequence shown here is derived from an EMBL/GenBank/DDBJ whole genome shotgun (WGS) entry which is preliminary data.</text>
</comment>
<dbReference type="SUPFAM" id="SSF53335">
    <property type="entry name" value="S-adenosyl-L-methionine-dependent methyltransferases"/>
    <property type="match status" value="1"/>
</dbReference>
<keyword evidence="6 12" id="KW-0949">S-adenosyl-L-methionine</keyword>
<dbReference type="EMBL" id="CAXHTA020000012">
    <property type="protein sequence ID" value="CAL5225398.1"/>
    <property type="molecule type" value="Genomic_DNA"/>
</dbReference>
<dbReference type="SUPFAM" id="SSF57667">
    <property type="entry name" value="beta-beta-alpha zinc fingers"/>
    <property type="match status" value="1"/>
</dbReference>
<gene>
    <name evidence="17" type="primary">g8207</name>
    <name evidence="17" type="ORF">VP750_LOCUS7057</name>
</gene>
<evidence type="ECO:0000256" key="5">
    <source>
        <dbReference type="ARBA" id="ARBA00022679"/>
    </source>
</evidence>
<proteinExistence type="predicted"/>
<evidence type="ECO:0000256" key="11">
    <source>
        <dbReference type="ARBA" id="ARBA00049303"/>
    </source>
</evidence>
<evidence type="ECO:0000256" key="8">
    <source>
        <dbReference type="ARBA" id="ARBA00022771"/>
    </source>
</evidence>
<evidence type="ECO:0000313" key="18">
    <source>
        <dbReference type="Proteomes" id="UP001497392"/>
    </source>
</evidence>
<feature type="domain" description="Protein arginine N-methyltransferase 3-like C2H2 zinc finger" evidence="15">
    <location>
        <begin position="68"/>
        <end position="116"/>
    </location>
</feature>
<comment type="catalytic activity">
    <reaction evidence="10">
        <text>L-arginyl-[protein] + 2 S-adenosyl-L-methionine = N(omega),N(omega)-dimethyl-L-arginyl-[protein] + 2 S-adenosyl-L-homocysteine + 2 H(+)</text>
        <dbReference type="Rhea" id="RHEA:48096"/>
        <dbReference type="Rhea" id="RHEA-COMP:10532"/>
        <dbReference type="Rhea" id="RHEA-COMP:11991"/>
        <dbReference type="ChEBI" id="CHEBI:15378"/>
        <dbReference type="ChEBI" id="CHEBI:29965"/>
        <dbReference type="ChEBI" id="CHEBI:57856"/>
        <dbReference type="ChEBI" id="CHEBI:59789"/>
        <dbReference type="ChEBI" id="CHEBI:61897"/>
        <dbReference type="EC" id="2.1.1.319"/>
    </reaction>
    <physiologicalReaction direction="left-to-right" evidence="10">
        <dbReference type="Rhea" id="RHEA:48097"/>
    </physiologicalReaction>
</comment>
<evidence type="ECO:0000259" key="15">
    <source>
        <dbReference type="Pfam" id="PF21137"/>
    </source>
</evidence>
<feature type="region of interest" description="Disordered" evidence="13">
    <location>
        <begin position="200"/>
        <end position="248"/>
    </location>
</feature>
<dbReference type="InterPro" id="IPR055135">
    <property type="entry name" value="PRMT_dom"/>
</dbReference>
<dbReference type="InterPro" id="IPR029063">
    <property type="entry name" value="SAM-dependent_MTases_sf"/>
</dbReference>
<evidence type="ECO:0000259" key="14">
    <source>
        <dbReference type="Pfam" id="PF13649"/>
    </source>
</evidence>
<feature type="domain" description="Methyltransferase" evidence="14">
    <location>
        <begin position="293"/>
        <end position="396"/>
    </location>
</feature>
<dbReference type="EC" id="2.1.1.319" evidence="2"/>
<keyword evidence="7" id="KW-0479">Metal-binding</keyword>
<accession>A0ABP1FZT2</accession>
<keyword evidence="18" id="KW-1185">Reference proteome</keyword>